<name>A0A9P7K9C1_9AGAR</name>
<sequence length="435" mass="48219">MFAYNISIMRSQPRVTSVVKAAVLELSRIKNLQLSRGHMPIENYQEIIRLLDAPAPLLKTAKLVVEPSQGGSLSVNLFAGISPRLTRLSLSGWRFRHAQLPVATNLRVLKLSNSPTDSKMPVDHLISVLSTMAQLQTLHVIDSLGRPQGVTVNPPAQQAKLPQLTDLAVDSPLSTCIFLFDHIVSPNFIRVSAKYRTDSAGVDSDISLVRGFAESLGQRVSGPIRWVKLHAHNIKASRSLHSSSSSVDPPPDLHISLPALLQLEAVARCFVHSLALTRVEIVYLDWDSSAQLLRTYLGDLGHLTTIIAGKDATVGLVRALAVDLSETRSATDSGSADLKFLALETLRLVQWNFEDMHWPRDTVFEMLLTSLTERKKAGFPLAKLIVDACRHVEEELHVVPLRAVVGNIEWDGQTIYTSESESEEEHSDDEHYYQW</sequence>
<dbReference type="Proteomes" id="UP000775547">
    <property type="component" value="Unassembled WGS sequence"/>
</dbReference>
<dbReference type="AlphaFoldDB" id="A0A9P7K9C1"/>
<evidence type="ECO:0000313" key="2">
    <source>
        <dbReference type="Proteomes" id="UP000775547"/>
    </source>
</evidence>
<gene>
    <name evidence="1" type="ORF">DXG03_001266</name>
</gene>
<dbReference type="SUPFAM" id="SSF52047">
    <property type="entry name" value="RNI-like"/>
    <property type="match status" value="1"/>
</dbReference>
<reference evidence="1" key="2">
    <citation type="submission" date="2021-10" db="EMBL/GenBank/DDBJ databases">
        <title>Phylogenomics reveals ancestral predisposition of the termite-cultivated fungus Termitomyces towards a domesticated lifestyle.</title>
        <authorList>
            <person name="Auxier B."/>
            <person name="Grum-Grzhimaylo A."/>
            <person name="Cardenas M.E."/>
            <person name="Lodge J.D."/>
            <person name="Laessoe T."/>
            <person name="Pedersen O."/>
            <person name="Smith M.E."/>
            <person name="Kuyper T.W."/>
            <person name="Franco-Molano E.A."/>
            <person name="Baroni T.J."/>
            <person name="Aanen D.K."/>
        </authorList>
    </citation>
    <scope>NUCLEOTIDE SEQUENCE</scope>
    <source>
        <strain evidence="1">AP01</strain>
        <tissue evidence="1">Mycelium</tissue>
    </source>
</reference>
<dbReference type="EMBL" id="JABCKV010000124">
    <property type="protein sequence ID" value="KAG5643256.1"/>
    <property type="molecule type" value="Genomic_DNA"/>
</dbReference>
<accession>A0A9P7K9C1</accession>
<protein>
    <submittedName>
        <fullName evidence="1">Uncharacterized protein</fullName>
    </submittedName>
</protein>
<keyword evidence="2" id="KW-1185">Reference proteome</keyword>
<reference evidence="1" key="1">
    <citation type="submission" date="2020-07" db="EMBL/GenBank/DDBJ databases">
        <authorList>
            <person name="Nieuwenhuis M."/>
            <person name="Van De Peppel L.J.J."/>
        </authorList>
    </citation>
    <scope>NUCLEOTIDE SEQUENCE</scope>
    <source>
        <strain evidence="1">AP01</strain>
        <tissue evidence="1">Mycelium</tissue>
    </source>
</reference>
<proteinExistence type="predicted"/>
<comment type="caution">
    <text evidence="1">The sequence shown here is derived from an EMBL/GenBank/DDBJ whole genome shotgun (WGS) entry which is preliminary data.</text>
</comment>
<evidence type="ECO:0000313" key="1">
    <source>
        <dbReference type="EMBL" id="KAG5643256.1"/>
    </source>
</evidence>
<organism evidence="1 2">
    <name type="scientific">Asterophora parasitica</name>
    <dbReference type="NCBI Taxonomy" id="117018"/>
    <lineage>
        <taxon>Eukaryota</taxon>
        <taxon>Fungi</taxon>
        <taxon>Dikarya</taxon>
        <taxon>Basidiomycota</taxon>
        <taxon>Agaricomycotina</taxon>
        <taxon>Agaricomycetes</taxon>
        <taxon>Agaricomycetidae</taxon>
        <taxon>Agaricales</taxon>
        <taxon>Tricholomatineae</taxon>
        <taxon>Lyophyllaceae</taxon>
        <taxon>Asterophora</taxon>
    </lineage>
</organism>